<feature type="transmembrane region" description="Helical" evidence="1">
    <location>
        <begin position="210"/>
        <end position="232"/>
    </location>
</feature>
<feature type="transmembrane region" description="Helical" evidence="1">
    <location>
        <begin position="62"/>
        <end position="85"/>
    </location>
</feature>
<dbReference type="Proteomes" id="UP000078200">
    <property type="component" value="Unassembled WGS sequence"/>
</dbReference>
<dbReference type="STRING" id="7395.A0A1A9UNM0"/>
<dbReference type="Pfam" id="PF21534">
    <property type="entry name" value="Rost"/>
    <property type="match status" value="1"/>
</dbReference>
<evidence type="ECO:0000313" key="2">
    <source>
        <dbReference type="EnsemblMetazoa" id="GAUT010447-PA"/>
    </source>
</evidence>
<reference evidence="2" key="1">
    <citation type="submission" date="2020-05" db="UniProtKB">
        <authorList>
            <consortium name="EnsemblMetazoa"/>
        </authorList>
    </citation>
    <scope>IDENTIFICATION</scope>
    <source>
        <strain evidence="2">TTRI</strain>
    </source>
</reference>
<feature type="transmembrane region" description="Helical" evidence="1">
    <location>
        <begin position="145"/>
        <end position="168"/>
    </location>
</feature>
<dbReference type="EnsemblMetazoa" id="GAUT010447-RA">
    <property type="protein sequence ID" value="GAUT010447-PA"/>
    <property type="gene ID" value="GAUT010447"/>
</dbReference>
<dbReference type="InterPro" id="IPR049352">
    <property type="entry name" value="Rost"/>
</dbReference>
<organism evidence="2 3">
    <name type="scientific">Glossina austeni</name>
    <name type="common">Savannah tsetse fly</name>
    <dbReference type="NCBI Taxonomy" id="7395"/>
    <lineage>
        <taxon>Eukaryota</taxon>
        <taxon>Metazoa</taxon>
        <taxon>Ecdysozoa</taxon>
        <taxon>Arthropoda</taxon>
        <taxon>Hexapoda</taxon>
        <taxon>Insecta</taxon>
        <taxon>Pterygota</taxon>
        <taxon>Neoptera</taxon>
        <taxon>Endopterygota</taxon>
        <taxon>Diptera</taxon>
        <taxon>Brachycera</taxon>
        <taxon>Muscomorpha</taxon>
        <taxon>Hippoboscoidea</taxon>
        <taxon>Glossinidae</taxon>
        <taxon>Glossina</taxon>
    </lineage>
</organism>
<name>A0A1A9UNM0_GLOAU</name>
<sequence>MCVSKLYKDNSKYVYQESMHLTGKFAKKKRLCNEFQVKNFGFNHNRVDQFYRSQWQSGESSWFYLIYRWIWMLCFAGVFLVCLSLQYSDGKYFIFMTNWGVMLGLLTQFVAAVLVTRWQFNINSLRANICEMGAQGSPTTPLVKVYWLLHGVTMSVSLVITTVYWSILHGKMNKPMRFPVLSFVTHCLNSVFMLIDFLMVGFPVRVLHTVYAMLLPIIYFSFTIVYFLCGGMDEYGNHYVYPILDWTSPMRGVITFAGVFTLYCIYAIVFYSIYKFKRFLHRSFSTIWSPHCVGLI</sequence>
<keyword evidence="1" id="KW-1133">Transmembrane helix</keyword>
<proteinExistence type="predicted"/>
<feature type="transmembrane region" description="Helical" evidence="1">
    <location>
        <begin position="92"/>
        <end position="115"/>
    </location>
</feature>
<dbReference type="AlphaFoldDB" id="A0A1A9UNM0"/>
<evidence type="ECO:0000256" key="1">
    <source>
        <dbReference type="SAM" id="Phobius"/>
    </source>
</evidence>
<protein>
    <recommendedName>
        <fullName evidence="4">Protein rolling stone</fullName>
    </recommendedName>
</protein>
<evidence type="ECO:0000313" key="3">
    <source>
        <dbReference type="Proteomes" id="UP000078200"/>
    </source>
</evidence>
<accession>A0A1A9UNM0</accession>
<feature type="transmembrane region" description="Helical" evidence="1">
    <location>
        <begin position="180"/>
        <end position="204"/>
    </location>
</feature>
<keyword evidence="1" id="KW-0812">Transmembrane</keyword>
<keyword evidence="3" id="KW-1185">Reference proteome</keyword>
<keyword evidence="1" id="KW-0472">Membrane</keyword>
<feature type="transmembrane region" description="Helical" evidence="1">
    <location>
        <begin position="253"/>
        <end position="274"/>
    </location>
</feature>
<dbReference type="GO" id="GO:0016020">
    <property type="term" value="C:membrane"/>
    <property type="evidence" value="ECO:0007669"/>
    <property type="project" value="TreeGrafter"/>
</dbReference>
<dbReference type="VEuPathDB" id="VectorBase:GAUT010447"/>
<dbReference type="PANTHER" id="PTHR12242:SF46">
    <property type="entry name" value="IP08657P-RELATED"/>
    <property type="match status" value="1"/>
</dbReference>
<evidence type="ECO:0008006" key="4">
    <source>
        <dbReference type="Google" id="ProtNLM"/>
    </source>
</evidence>
<dbReference type="PANTHER" id="PTHR12242">
    <property type="entry name" value="OS02G0130600 PROTEIN-RELATED"/>
    <property type="match status" value="1"/>
</dbReference>